<name>A0A6N9H3T2_9MICO</name>
<dbReference type="RefSeq" id="WP_160951876.1">
    <property type="nucleotide sequence ID" value="NZ_WWEQ01000001.1"/>
</dbReference>
<comment type="caution">
    <text evidence="2">The sequence shown here is derived from an EMBL/GenBank/DDBJ whole genome shotgun (WGS) entry which is preliminary data.</text>
</comment>
<dbReference type="Proteomes" id="UP000469215">
    <property type="component" value="Unassembled WGS sequence"/>
</dbReference>
<evidence type="ECO:0000313" key="3">
    <source>
        <dbReference type="Proteomes" id="UP000469215"/>
    </source>
</evidence>
<proteinExistence type="predicted"/>
<accession>A0A6N9H3T2</accession>
<sequence length="240" mass="25254">MKHASLSASAAAVCAALALSGCTAKGEKRPDEGFPSISVSPESATPVPTATGDEVAIVDASPGGPEDQDPLWQGLKKAAEGKQRAYLSAWIHYDSKLADSGQVTLTPDAAESVSVTVDSKAVEKSDAPFYRILGTFDVEKTADSAFTLKTVNTKEQPELNPKSPSTKARCTASDAGDRLQLAAQNLADDPSKRAEMRLQWGGSPAVWWAIQATAASLRQSNGDAQGDFFTEACEQYMEAG</sequence>
<feature type="compositionally biased region" description="Polar residues" evidence="1">
    <location>
        <begin position="37"/>
        <end position="48"/>
    </location>
</feature>
<dbReference type="PROSITE" id="PS51257">
    <property type="entry name" value="PROKAR_LIPOPROTEIN"/>
    <property type="match status" value="1"/>
</dbReference>
<evidence type="ECO:0000256" key="1">
    <source>
        <dbReference type="SAM" id="MobiDB-lite"/>
    </source>
</evidence>
<keyword evidence="3" id="KW-1185">Reference proteome</keyword>
<organism evidence="2 3">
    <name type="scientific">Brevibacterium rongguiense</name>
    <dbReference type="NCBI Taxonomy" id="2695267"/>
    <lineage>
        <taxon>Bacteria</taxon>
        <taxon>Bacillati</taxon>
        <taxon>Actinomycetota</taxon>
        <taxon>Actinomycetes</taxon>
        <taxon>Micrococcales</taxon>
        <taxon>Brevibacteriaceae</taxon>
        <taxon>Brevibacterium</taxon>
    </lineage>
</organism>
<dbReference type="AlphaFoldDB" id="A0A6N9H3T2"/>
<evidence type="ECO:0000313" key="2">
    <source>
        <dbReference type="EMBL" id="MYM18406.1"/>
    </source>
</evidence>
<gene>
    <name evidence="2" type="ORF">GSY69_00025</name>
</gene>
<protein>
    <recommendedName>
        <fullName evidence="4">Lipoprotein</fullName>
    </recommendedName>
</protein>
<dbReference type="EMBL" id="WWEQ01000001">
    <property type="protein sequence ID" value="MYM18406.1"/>
    <property type="molecule type" value="Genomic_DNA"/>
</dbReference>
<feature type="region of interest" description="Disordered" evidence="1">
    <location>
        <begin position="24"/>
        <end position="50"/>
    </location>
</feature>
<evidence type="ECO:0008006" key="4">
    <source>
        <dbReference type="Google" id="ProtNLM"/>
    </source>
</evidence>
<reference evidence="2 3" key="1">
    <citation type="submission" date="2020-01" db="EMBL/GenBank/DDBJ databases">
        <authorList>
            <person name="Deng T."/>
        </authorList>
    </citation>
    <scope>NUCLEOTIDE SEQUENCE [LARGE SCALE GENOMIC DNA]</scope>
    <source>
        <strain evidence="2 3">5221</strain>
    </source>
</reference>